<feature type="domain" description="Non-reducing end beta-L-arabinofuranosidase-like GH127 catalytic" evidence="1">
    <location>
        <begin position="27"/>
        <end position="420"/>
    </location>
</feature>
<accession>A0ABV9D6Y4</accession>
<dbReference type="InterPro" id="IPR049174">
    <property type="entry name" value="Beta-AFase-like"/>
</dbReference>
<evidence type="ECO:0000259" key="2">
    <source>
        <dbReference type="Pfam" id="PF20736"/>
    </source>
</evidence>
<comment type="caution">
    <text evidence="4">The sequence shown here is derived from an EMBL/GenBank/DDBJ whole genome shotgun (WGS) entry which is preliminary data.</text>
</comment>
<dbReference type="PANTHER" id="PTHR43465">
    <property type="entry name" value="DUF1680 DOMAIN PROTEIN (AFU_ORTHOLOGUE AFUA_1G08910)"/>
    <property type="match status" value="1"/>
</dbReference>
<feature type="domain" description="Non-reducing end beta-L-arabinofuranosidase-like GH127 C-terminal" evidence="3">
    <location>
        <begin position="528"/>
        <end position="635"/>
    </location>
</feature>
<keyword evidence="5" id="KW-1185">Reference proteome</keyword>
<dbReference type="Pfam" id="PF07944">
    <property type="entry name" value="Beta-AFase-like_GH127_cat"/>
    <property type="match status" value="1"/>
</dbReference>
<reference evidence="5" key="1">
    <citation type="journal article" date="2019" name="Int. J. Syst. Evol. Microbiol.">
        <title>The Global Catalogue of Microorganisms (GCM) 10K type strain sequencing project: providing services to taxonomists for standard genome sequencing and annotation.</title>
        <authorList>
            <consortium name="The Broad Institute Genomics Platform"/>
            <consortium name="The Broad Institute Genome Sequencing Center for Infectious Disease"/>
            <person name="Wu L."/>
            <person name="Ma J."/>
        </authorList>
    </citation>
    <scope>NUCLEOTIDE SEQUENCE [LARGE SCALE GENOMIC DNA]</scope>
    <source>
        <strain evidence="5">JCM 3369</strain>
    </source>
</reference>
<dbReference type="GO" id="GO:0016787">
    <property type="term" value="F:hydrolase activity"/>
    <property type="evidence" value="ECO:0007669"/>
    <property type="project" value="UniProtKB-KW"/>
</dbReference>
<dbReference type="Pfam" id="PF20737">
    <property type="entry name" value="Glyco_hydro127C"/>
    <property type="match status" value="1"/>
</dbReference>
<dbReference type="SUPFAM" id="SSF48208">
    <property type="entry name" value="Six-hairpin glycosidases"/>
    <property type="match status" value="1"/>
</dbReference>
<dbReference type="Pfam" id="PF20736">
    <property type="entry name" value="Glyco_hydro127M"/>
    <property type="match status" value="1"/>
</dbReference>
<sequence>MQTRTAVAAPVLPVARTALTPLGMDTVRIDGGFWGQRQDLNGAVMIPHCLHWEHEVGWVGNFSALLEGRLAEDRRGREFSDSDVYKLLEAMAWEIGRSGSPALQETFDGIVALVAACQQPDGYLNTQFGNAGQRPRYSDFEMGHELYSTGHLVQAAVARLRTGFGLEDRLVAVALRAADHVCEVFGADGLERVCGHPEIEVALAELYRATGEERYLDQAHLFLERRGRGTLRDIEFGRAYFQDDVPLREADAFRGHAVRALYLAAAAVDAGVELDDGGLVDAIERQYRRTLARRTYLTGGMGSHHQDEAFGQDFELPPDRAYCETCAGVGSVMVAWRLLLARGDLRYADVIERALYNVVAASPAEDGRAFFYTNTLHQRSAGTPLPSDEPSPRASGAGRAAWFEVSCCPTNVSRTLAQLGTYVATRSADGVQLLQFVPGTVSAELGAGRRVTLEVTTAYPHDGHVRIEVVEAPPGPWELTVRIPHWADGASVDLNDGRGPQPASAPAFVHRGSLAAGTVVDVAIPLVPRWVYPDERIDAVRGCVALERGPLVLCAESLDQPGGVDVAGLEVDPSGPVAGADGTVVAAGWHVDLPGEPDPYRGAPRRRARERADVHFVPYYSWGNRGPSTMRIWVPVGHD</sequence>
<gene>
    <name evidence="4" type="ORF">ACFO3F_04540</name>
</gene>
<dbReference type="EMBL" id="JBHSGF010000002">
    <property type="protein sequence ID" value="MFC4554507.1"/>
    <property type="molecule type" value="Genomic_DNA"/>
</dbReference>
<dbReference type="InterPro" id="IPR049046">
    <property type="entry name" value="Beta-AFase-like_GH127_middle"/>
</dbReference>
<proteinExistence type="predicted"/>
<keyword evidence="4" id="KW-0378">Hydrolase</keyword>
<feature type="domain" description="Non-reducing end beta-L-arabinofuranosidase-like GH127 middle" evidence="2">
    <location>
        <begin position="431"/>
        <end position="495"/>
    </location>
</feature>
<dbReference type="RefSeq" id="WP_122825007.1">
    <property type="nucleotide sequence ID" value="NZ_CP033325.1"/>
</dbReference>
<dbReference type="InterPro" id="IPR008928">
    <property type="entry name" value="6-hairpin_glycosidase_sf"/>
</dbReference>
<dbReference type="PANTHER" id="PTHR43465:SF2">
    <property type="entry name" value="DUF1680 DOMAIN PROTEIN (AFU_ORTHOLOGUE AFUA_1G08910)"/>
    <property type="match status" value="1"/>
</dbReference>
<dbReference type="InterPro" id="IPR012878">
    <property type="entry name" value="Beta-AFase-like_GH127_cat"/>
</dbReference>
<dbReference type="InterPro" id="IPR049049">
    <property type="entry name" value="Beta-AFase-like_GH127_C"/>
</dbReference>
<dbReference type="Proteomes" id="UP001595955">
    <property type="component" value="Unassembled WGS sequence"/>
</dbReference>
<organism evidence="4 5">
    <name type="scientific">Georgenia faecalis</name>
    <dbReference type="NCBI Taxonomy" id="2483799"/>
    <lineage>
        <taxon>Bacteria</taxon>
        <taxon>Bacillati</taxon>
        <taxon>Actinomycetota</taxon>
        <taxon>Actinomycetes</taxon>
        <taxon>Micrococcales</taxon>
        <taxon>Bogoriellaceae</taxon>
        <taxon>Georgenia</taxon>
    </lineage>
</organism>
<protein>
    <submittedName>
        <fullName evidence="4">Glycoside hydrolase family 127 protein</fullName>
    </submittedName>
</protein>
<name>A0ABV9D6Y4_9MICO</name>
<evidence type="ECO:0000259" key="3">
    <source>
        <dbReference type="Pfam" id="PF20737"/>
    </source>
</evidence>
<evidence type="ECO:0000313" key="5">
    <source>
        <dbReference type="Proteomes" id="UP001595955"/>
    </source>
</evidence>
<evidence type="ECO:0000259" key="1">
    <source>
        <dbReference type="Pfam" id="PF07944"/>
    </source>
</evidence>
<evidence type="ECO:0000313" key="4">
    <source>
        <dbReference type="EMBL" id="MFC4554507.1"/>
    </source>
</evidence>